<protein>
    <submittedName>
        <fullName evidence="1">Uncharacterized protein</fullName>
    </submittedName>
</protein>
<dbReference type="Proteomes" id="UP001305779">
    <property type="component" value="Unassembled WGS sequence"/>
</dbReference>
<organism evidence="1 2">
    <name type="scientific">Zasmidium cellare</name>
    <name type="common">Wine cellar mold</name>
    <name type="synonym">Racodium cellare</name>
    <dbReference type="NCBI Taxonomy" id="395010"/>
    <lineage>
        <taxon>Eukaryota</taxon>
        <taxon>Fungi</taxon>
        <taxon>Dikarya</taxon>
        <taxon>Ascomycota</taxon>
        <taxon>Pezizomycotina</taxon>
        <taxon>Dothideomycetes</taxon>
        <taxon>Dothideomycetidae</taxon>
        <taxon>Mycosphaerellales</taxon>
        <taxon>Mycosphaerellaceae</taxon>
        <taxon>Zasmidium</taxon>
    </lineage>
</organism>
<comment type="caution">
    <text evidence="1">The sequence shown here is derived from an EMBL/GenBank/DDBJ whole genome shotgun (WGS) entry which is preliminary data.</text>
</comment>
<sequence>MGRKTRHKPSQEDEYDAFCRKQWLAPRGLHSITVKTTRTQLRALFIGSVQPGRGRMSQCFTSLLPELDLDSTPLVWSLDALSFREMTPEPDNATHEADTLHTLALSAVRYDLESRTPTRGTPNRNLQTLIAIMLLAMYDDRLVGDAALQECVPWAMHLTAAAQYLQVVGPAGFNLADPVAANVLLSLLTINIKTSVFRRRGMELDACTLQSLCCAVGSTLGLPGPLLRWFSITSALPTLLEQADRHVANTHGLIEVLSGLRQSLISEWMPSNMAPKAREISQENLVIEIEEHFFLSVNPLFKQQFHFASLLEGKICLLTWLFALLADCAALRQPHIPKPAKTELLQSAYRLAVNLCQCVHHLSQFETSMYIHTTGAVVDIAAAFFTEIGALRELGWHAVAASAGVSVEITLSGW</sequence>
<accession>A0ABR0EH95</accession>
<evidence type="ECO:0000313" key="1">
    <source>
        <dbReference type="EMBL" id="KAK4500870.1"/>
    </source>
</evidence>
<name>A0ABR0EH95_ZASCE</name>
<proteinExistence type="predicted"/>
<reference evidence="1 2" key="1">
    <citation type="journal article" date="2023" name="G3 (Bethesda)">
        <title>A chromosome-level genome assembly of Zasmidium syzygii isolated from banana leaves.</title>
        <authorList>
            <person name="van Westerhoven A.C."/>
            <person name="Mehrabi R."/>
            <person name="Talebi R."/>
            <person name="Steentjes M.B.F."/>
            <person name="Corcolon B."/>
            <person name="Chong P.A."/>
            <person name="Kema G.H.J."/>
            <person name="Seidl M.F."/>
        </authorList>
    </citation>
    <scope>NUCLEOTIDE SEQUENCE [LARGE SCALE GENOMIC DNA]</scope>
    <source>
        <strain evidence="1 2">P124</strain>
    </source>
</reference>
<gene>
    <name evidence="1" type="ORF">PRZ48_009062</name>
</gene>
<dbReference type="EMBL" id="JAXOVC010000006">
    <property type="protein sequence ID" value="KAK4500870.1"/>
    <property type="molecule type" value="Genomic_DNA"/>
</dbReference>
<keyword evidence="2" id="KW-1185">Reference proteome</keyword>
<evidence type="ECO:0000313" key="2">
    <source>
        <dbReference type="Proteomes" id="UP001305779"/>
    </source>
</evidence>